<dbReference type="EMBL" id="CAFBLZ010000119">
    <property type="protein sequence ID" value="CAB4889033.1"/>
    <property type="molecule type" value="Genomic_DNA"/>
</dbReference>
<name>A0A6J7FBW6_9ZZZZ</name>
<feature type="region of interest" description="Disordered" evidence="1">
    <location>
        <begin position="37"/>
        <end position="107"/>
    </location>
</feature>
<reference evidence="3" key="1">
    <citation type="submission" date="2020-05" db="EMBL/GenBank/DDBJ databases">
        <authorList>
            <person name="Chiriac C."/>
            <person name="Salcher M."/>
            <person name="Ghai R."/>
            <person name="Kavagutti S V."/>
        </authorList>
    </citation>
    <scope>NUCLEOTIDE SEQUENCE</scope>
</reference>
<protein>
    <submittedName>
        <fullName evidence="3">Unannotated protein</fullName>
    </submittedName>
</protein>
<dbReference type="InterPro" id="IPR007329">
    <property type="entry name" value="FMN-bd"/>
</dbReference>
<dbReference type="GO" id="GO:0010181">
    <property type="term" value="F:FMN binding"/>
    <property type="evidence" value="ECO:0007669"/>
    <property type="project" value="InterPro"/>
</dbReference>
<organism evidence="3">
    <name type="scientific">freshwater metagenome</name>
    <dbReference type="NCBI Taxonomy" id="449393"/>
    <lineage>
        <taxon>unclassified sequences</taxon>
        <taxon>metagenomes</taxon>
        <taxon>ecological metagenomes</taxon>
    </lineage>
</organism>
<dbReference type="Gene3D" id="3.90.1010.20">
    <property type="match status" value="1"/>
</dbReference>
<feature type="domain" description="FMN-binding" evidence="2">
    <location>
        <begin position="126"/>
        <end position="201"/>
    </location>
</feature>
<gene>
    <name evidence="3" type="ORF">UFOPK3482_01117</name>
</gene>
<sequence>MKRIVLIAGGTLGGLGAVLAITPPQLSSSQNAIGTGLGITPEVTSPTPATTKTATPAATKTATPKSTSTKTAKPTATKTSKPSASASASNSATASASASPTPSATKTQAAAGVSGTFTGDQSSVGPYGGVVVRITVAAGKITDAQAIQAPGGGNQRYTDRAVPTMRQRTLAAQSANITGVSGASYTSYNFWKSLTSALSKAGL</sequence>
<evidence type="ECO:0000256" key="1">
    <source>
        <dbReference type="SAM" id="MobiDB-lite"/>
    </source>
</evidence>
<evidence type="ECO:0000259" key="2">
    <source>
        <dbReference type="SMART" id="SM00900"/>
    </source>
</evidence>
<feature type="compositionally biased region" description="Low complexity" evidence="1">
    <location>
        <begin position="44"/>
        <end position="107"/>
    </location>
</feature>
<dbReference type="Pfam" id="PF04205">
    <property type="entry name" value="FMN_bind"/>
    <property type="match status" value="1"/>
</dbReference>
<proteinExistence type="predicted"/>
<accession>A0A6J7FBW6</accession>
<dbReference type="SMART" id="SM00900">
    <property type="entry name" value="FMN_bind"/>
    <property type="match status" value="1"/>
</dbReference>
<dbReference type="AlphaFoldDB" id="A0A6J7FBW6"/>
<dbReference type="GO" id="GO:0016020">
    <property type="term" value="C:membrane"/>
    <property type="evidence" value="ECO:0007669"/>
    <property type="project" value="InterPro"/>
</dbReference>
<evidence type="ECO:0000313" key="3">
    <source>
        <dbReference type="EMBL" id="CAB4889033.1"/>
    </source>
</evidence>